<feature type="domain" description="FeoB-type G" evidence="18">
    <location>
        <begin position="24"/>
        <end position="191"/>
    </location>
</feature>
<evidence type="ECO:0000256" key="12">
    <source>
        <dbReference type="ARBA" id="ARBA00023136"/>
    </source>
</evidence>
<evidence type="ECO:0000256" key="17">
    <source>
        <dbReference type="SAM" id="MobiDB-lite"/>
    </source>
</evidence>
<dbReference type="PANTHER" id="PTHR43185">
    <property type="entry name" value="FERROUS IRON TRANSPORT PROTEIN B"/>
    <property type="match status" value="1"/>
</dbReference>
<dbReference type="InterPro" id="IPR006073">
    <property type="entry name" value="GTP-bd"/>
</dbReference>
<feature type="transmembrane region" description="Helical" evidence="16">
    <location>
        <begin position="447"/>
        <end position="468"/>
    </location>
</feature>
<dbReference type="InterPro" id="IPR050860">
    <property type="entry name" value="FeoB_GTPase"/>
</dbReference>
<dbReference type="FunFam" id="3.40.50.300:FF:000426">
    <property type="entry name" value="Ferrous iron transport protein B"/>
    <property type="match status" value="1"/>
</dbReference>
<evidence type="ECO:0000256" key="6">
    <source>
        <dbReference type="ARBA" id="ARBA00022692"/>
    </source>
</evidence>
<dbReference type="GO" id="GO:0046872">
    <property type="term" value="F:metal ion binding"/>
    <property type="evidence" value="ECO:0007669"/>
    <property type="project" value="UniProtKB-KW"/>
</dbReference>
<sequence length="747" mass="82880">MTVPGSKSETTGKPAVSGKKTHTSHAIAVIGNPNTGKSTLFNALAGMNAQVGNYPGVTVEKKVGRFRFQGREIQLIDLPGTYSLSPRTADEMVSVRVLLGTQKKAEPIDGVICIVDATNLDRNLYLFSQILDLGIPAILVLNMWDEVLKRDIAIDVQELENRLGVKVVPTSARKGIGLDKLKSEIVSLVENCSKADFIPPKLFPDSFREAKEQLQEEVEKRTGLPLPHFLAERLLLDVHGETEREVLKEDQSLNSFIANLRTELASKDCPIPAIEPRVRYQWVKQTLDGLVTKPEQVLKTKKDTLDQWLTHRFWGPVFFAAIMFLMFQAIYTWAGPLMDAIESLQEMSADFVMDLMAPGALRSLIIDGLIGGVGSVVVFLPQIAILFLFIAILEDCGYMSRAAYIMDRLMTRVGLSGKSFVPLMSSYACAIPGIMATRTIEDRKDRFVTILVAPLMSCSARLPVYLLMINAFIPNDSLFGTWIKTQAIVLFIFYILGAVVAVPIAWLLKKTWFKGEPAPFVMELPSFKLPSIRVVFDRVYDRSKAFVMRAGTLIFLTTVVVWAAGYFPGDHQKLDQVDAQLEGGTIEEGSPAEDQLQEQRRVLAASLLNESFLGRAGHAIEPVVRPLGWDWRIGVGVLASFPAREVIVGTLGTIYSLGGDVDEEDPQLRDRLKSARHSNGEPVFNIPVALSVMVFFALCAQCGATLMVMRRETNSWKWPIFSFTYMTTLAYLGALLTYQIGMLFIKG</sequence>
<reference evidence="19 20" key="1">
    <citation type="submission" date="2019-02" db="EMBL/GenBank/DDBJ databases">
        <title>Deep-cultivation of Planctomycetes and their phenomic and genomic characterization uncovers novel biology.</title>
        <authorList>
            <person name="Wiegand S."/>
            <person name="Jogler M."/>
            <person name="Boedeker C."/>
            <person name="Pinto D."/>
            <person name="Vollmers J."/>
            <person name="Rivas-Marin E."/>
            <person name="Kohn T."/>
            <person name="Peeters S.H."/>
            <person name="Heuer A."/>
            <person name="Rast P."/>
            <person name="Oberbeckmann S."/>
            <person name="Bunk B."/>
            <person name="Jeske O."/>
            <person name="Meyerdierks A."/>
            <person name="Storesund J.E."/>
            <person name="Kallscheuer N."/>
            <person name="Luecker S."/>
            <person name="Lage O.M."/>
            <person name="Pohl T."/>
            <person name="Merkel B.J."/>
            <person name="Hornburger P."/>
            <person name="Mueller R.-W."/>
            <person name="Bruemmer F."/>
            <person name="Labrenz M."/>
            <person name="Spormann A.M."/>
            <person name="Op Den Camp H."/>
            <person name="Overmann J."/>
            <person name="Amann R."/>
            <person name="Jetten M.S.M."/>
            <person name="Mascher T."/>
            <person name="Medema M.H."/>
            <person name="Devos D.P."/>
            <person name="Kaster A.-K."/>
            <person name="Ovreas L."/>
            <person name="Rohde M."/>
            <person name="Galperin M.Y."/>
            <person name="Jogler C."/>
        </authorList>
    </citation>
    <scope>NUCLEOTIDE SEQUENCE [LARGE SCALE GENOMIC DNA]</scope>
    <source>
        <strain evidence="19 20">Pan54</strain>
    </source>
</reference>
<gene>
    <name evidence="19" type="primary">feoB</name>
    <name evidence="19" type="ORF">Pan54_09760</name>
</gene>
<feature type="binding site" evidence="14">
    <location>
        <begin position="31"/>
        <end position="38"/>
    </location>
    <ligand>
        <name>GTP</name>
        <dbReference type="ChEBI" id="CHEBI:37565"/>
        <label>1</label>
    </ligand>
</feature>
<keyword evidence="8 16" id="KW-1133">Transmembrane helix</keyword>
<comment type="similarity">
    <text evidence="16">Belongs to the TRAFAC class TrmE-Era-EngA-EngB-Septin-like GTPase superfamily. FeoB GTPase (TC 9.A.8) family.</text>
</comment>
<dbReference type="EMBL" id="SJPG01000001">
    <property type="protein sequence ID" value="TWT60262.1"/>
    <property type="molecule type" value="Genomic_DNA"/>
</dbReference>
<keyword evidence="9 16" id="KW-0408">Iron</keyword>
<dbReference type="Pfam" id="PF02421">
    <property type="entry name" value="FeoB_N"/>
    <property type="match status" value="1"/>
</dbReference>
<dbReference type="CDD" id="cd01879">
    <property type="entry name" value="FeoB"/>
    <property type="match status" value="1"/>
</dbReference>
<dbReference type="GO" id="GO:0005525">
    <property type="term" value="F:GTP binding"/>
    <property type="evidence" value="ECO:0007669"/>
    <property type="project" value="UniProtKB-KW"/>
</dbReference>
<feature type="binding site" evidence="14">
    <location>
        <begin position="77"/>
        <end position="80"/>
    </location>
    <ligand>
        <name>GTP</name>
        <dbReference type="ChEBI" id="CHEBI:37565"/>
        <label>1</label>
    </ligand>
</feature>
<feature type="transmembrane region" description="Helical" evidence="16">
    <location>
        <begin position="364"/>
        <end position="393"/>
    </location>
</feature>
<dbReference type="GO" id="GO:0005886">
    <property type="term" value="C:plasma membrane"/>
    <property type="evidence" value="ECO:0007669"/>
    <property type="project" value="UniProtKB-SubCell"/>
</dbReference>
<evidence type="ECO:0000256" key="5">
    <source>
        <dbReference type="ARBA" id="ARBA00022519"/>
    </source>
</evidence>
<keyword evidence="2 16" id="KW-0813">Transport</keyword>
<comment type="caution">
    <text evidence="19">The sequence shown here is derived from an EMBL/GenBank/DDBJ whole genome shotgun (WGS) entry which is preliminary data.</text>
</comment>
<evidence type="ECO:0000256" key="15">
    <source>
        <dbReference type="PIRSR" id="PIRSR603373-2"/>
    </source>
</evidence>
<feature type="binding site" evidence="14">
    <location>
        <begin position="142"/>
        <end position="145"/>
    </location>
    <ligand>
        <name>GTP</name>
        <dbReference type="ChEBI" id="CHEBI:37565"/>
        <label>1</label>
    </ligand>
</feature>
<proteinExistence type="inferred from homology"/>
<feature type="transmembrane region" description="Helical" evidence="16">
    <location>
        <begin position="488"/>
        <end position="508"/>
    </location>
</feature>
<name>A0A5C5XEC1_9PLAN</name>
<keyword evidence="15" id="KW-0460">Magnesium</keyword>
<keyword evidence="11 14" id="KW-0342">GTP-binding</keyword>
<keyword evidence="7 14" id="KW-0547">Nucleotide-binding</keyword>
<keyword evidence="10" id="KW-0406">Ion transport</keyword>
<dbReference type="SUPFAM" id="SSF52540">
    <property type="entry name" value="P-loop containing nucleoside triphosphate hydrolases"/>
    <property type="match status" value="1"/>
</dbReference>
<keyword evidence="12 16" id="KW-0472">Membrane</keyword>
<evidence type="ECO:0000256" key="2">
    <source>
        <dbReference type="ARBA" id="ARBA00022448"/>
    </source>
</evidence>
<dbReference type="NCBIfam" id="TIGR00437">
    <property type="entry name" value="feoB"/>
    <property type="match status" value="1"/>
</dbReference>
<dbReference type="Gene3D" id="3.40.50.300">
    <property type="entry name" value="P-loop containing nucleotide triphosphate hydrolases"/>
    <property type="match status" value="1"/>
</dbReference>
<feature type="binding site" evidence="15">
    <location>
        <position position="43"/>
    </location>
    <ligand>
        <name>Mg(2+)</name>
        <dbReference type="ChEBI" id="CHEBI:18420"/>
        <label>2</label>
    </ligand>
</feature>
<keyword evidence="15" id="KW-0479">Metal-binding</keyword>
<evidence type="ECO:0000256" key="8">
    <source>
        <dbReference type="ARBA" id="ARBA00022989"/>
    </source>
</evidence>
<feature type="binding site" evidence="14">
    <location>
        <begin position="56"/>
        <end position="60"/>
    </location>
    <ligand>
        <name>GTP</name>
        <dbReference type="ChEBI" id="CHEBI:37565"/>
        <label>1</label>
    </ligand>
</feature>
<evidence type="ECO:0000313" key="19">
    <source>
        <dbReference type="EMBL" id="TWT60262.1"/>
    </source>
</evidence>
<evidence type="ECO:0000256" key="11">
    <source>
        <dbReference type="ARBA" id="ARBA00023134"/>
    </source>
</evidence>
<dbReference type="InterPro" id="IPR011642">
    <property type="entry name" value="Gate_dom"/>
</dbReference>
<accession>A0A5C5XEC1</accession>
<dbReference type="InterPro" id="IPR030389">
    <property type="entry name" value="G_FEOB_dom"/>
</dbReference>
<evidence type="ECO:0000256" key="13">
    <source>
        <dbReference type="NCBIfam" id="TIGR00437"/>
    </source>
</evidence>
<feature type="transmembrane region" description="Helical" evidence="16">
    <location>
        <begin position="686"/>
        <end position="708"/>
    </location>
</feature>
<dbReference type="InterPro" id="IPR005225">
    <property type="entry name" value="Small_GTP-bd"/>
</dbReference>
<comment type="function">
    <text evidence="16">Probable transporter of a GTP-driven Fe(2+) uptake system.</text>
</comment>
<evidence type="ECO:0000256" key="3">
    <source>
        <dbReference type="ARBA" id="ARBA00022475"/>
    </source>
</evidence>
<feature type="transmembrane region" description="Helical" evidence="16">
    <location>
        <begin position="313"/>
        <end position="334"/>
    </location>
</feature>
<feature type="transmembrane region" description="Helical" evidence="16">
    <location>
        <begin position="720"/>
        <end position="745"/>
    </location>
</feature>
<dbReference type="NCBIfam" id="TIGR00231">
    <property type="entry name" value="small_GTP"/>
    <property type="match status" value="1"/>
</dbReference>
<protein>
    <recommendedName>
        <fullName evidence="13 16">Ferrous iron transport protein B</fullName>
    </recommendedName>
</protein>
<evidence type="ECO:0000256" key="9">
    <source>
        <dbReference type="ARBA" id="ARBA00023004"/>
    </source>
</evidence>
<evidence type="ECO:0000259" key="18">
    <source>
        <dbReference type="PROSITE" id="PS51711"/>
    </source>
</evidence>
<evidence type="ECO:0000256" key="4">
    <source>
        <dbReference type="ARBA" id="ARBA00022496"/>
    </source>
</evidence>
<dbReference type="RefSeq" id="WP_146502411.1">
    <property type="nucleotide sequence ID" value="NZ_SJPG01000001.1"/>
</dbReference>
<dbReference type="PROSITE" id="PS51711">
    <property type="entry name" value="G_FEOB"/>
    <property type="match status" value="1"/>
</dbReference>
<dbReference type="PANTHER" id="PTHR43185:SF1">
    <property type="entry name" value="FE(2+) TRANSPORTER FEOB"/>
    <property type="match status" value="1"/>
</dbReference>
<dbReference type="Pfam" id="PF07670">
    <property type="entry name" value="Gate"/>
    <property type="match status" value="2"/>
</dbReference>
<feature type="transmembrane region" description="Helical" evidence="16">
    <location>
        <begin position="413"/>
        <end position="435"/>
    </location>
</feature>
<keyword evidence="6 16" id="KW-0812">Transmembrane</keyword>
<feature type="compositionally biased region" description="Polar residues" evidence="17">
    <location>
        <begin position="1"/>
        <end position="11"/>
    </location>
</feature>
<feature type="binding site" evidence="15">
    <location>
        <position position="42"/>
    </location>
    <ligand>
        <name>Mg(2+)</name>
        <dbReference type="ChEBI" id="CHEBI:18420"/>
        <label>2</label>
    </ligand>
</feature>
<comment type="subcellular location">
    <subcellularLocation>
        <location evidence="1 16">Cell inner membrane</location>
        <topology evidence="1 16">Multi-pass membrane protein</topology>
    </subcellularLocation>
</comment>
<feature type="region of interest" description="Disordered" evidence="17">
    <location>
        <begin position="1"/>
        <end position="24"/>
    </location>
</feature>
<evidence type="ECO:0000256" key="16">
    <source>
        <dbReference type="RuleBase" id="RU362098"/>
    </source>
</evidence>
<dbReference type="GO" id="GO:0015093">
    <property type="term" value="F:ferrous iron transmembrane transporter activity"/>
    <property type="evidence" value="ECO:0007669"/>
    <property type="project" value="UniProtKB-UniRule"/>
</dbReference>
<evidence type="ECO:0000256" key="10">
    <source>
        <dbReference type="ARBA" id="ARBA00023065"/>
    </source>
</evidence>
<dbReference type="InterPro" id="IPR027417">
    <property type="entry name" value="P-loop_NTPase"/>
</dbReference>
<keyword evidence="3" id="KW-1003">Cell membrane</keyword>
<evidence type="ECO:0000256" key="7">
    <source>
        <dbReference type="ARBA" id="ARBA00022741"/>
    </source>
</evidence>
<feature type="binding site" evidence="15">
    <location>
        <position position="46"/>
    </location>
    <ligand>
        <name>Mg(2+)</name>
        <dbReference type="ChEBI" id="CHEBI:18420"/>
        <label>2</label>
    </ligand>
</feature>
<dbReference type="PRINTS" id="PR00326">
    <property type="entry name" value="GTP1OBG"/>
</dbReference>
<organism evidence="19 20">
    <name type="scientific">Rubinisphaera italica</name>
    <dbReference type="NCBI Taxonomy" id="2527969"/>
    <lineage>
        <taxon>Bacteria</taxon>
        <taxon>Pseudomonadati</taxon>
        <taxon>Planctomycetota</taxon>
        <taxon>Planctomycetia</taxon>
        <taxon>Planctomycetales</taxon>
        <taxon>Planctomycetaceae</taxon>
        <taxon>Rubinisphaera</taxon>
    </lineage>
</organism>
<keyword evidence="5" id="KW-0997">Cell inner membrane</keyword>
<keyword evidence="20" id="KW-1185">Reference proteome</keyword>
<dbReference type="InterPro" id="IPR011640">
    <property type="entry name" value="Fe2_transport_prot_B_C"/>
</dbReference>
<dbReference type="AlphaFoldDB" id="A0A5C5XEC1"/>
<dbReference type="OrthoDB" id="9809127at2"/>
<evidence type="ECO:0000313" key="20">
    <source>
        <dbReference type="Proteomes" id="UP000316095"/>
    </source>
</evidence>
<evidence type="ECO:0000256" key="1">
    <source>
        <dbReference type="ARBA" id="ARBA00004429"/>
    </source>
</evidence>
<dbReference type="InterPro" id="IPR003373">
    <property type="entry name" value="Fe2_transport_prot-B"/>
</dbReference>
<dbReference type="Pfam" id="PF07664">
    <property type="entry name" value="FeoB_C"/>
    <property type="match status" value="1"/>
</dbReference>
<dbReference type="Proteomes" id="UP000316095">
    <property type="component" value="Unassembled WGS sequence"/>
</dbReference>
<feature type="transmembrane region" description="Helical" evidence="16">
    <location>
        <begin position="546"/>
        <end position="567"/>
    </location>
</feature>
<keyword evidence="4 16" id="KW-0410">Iron transport</keyword>
<evidence type="ECO:0000256" key="14">
    <source>
        <dbReference type="PIRSR" id="PIRSR603373-1"/>
    </source>
</evidence>